<evidence type="ECO:0000256" key="1">
    <source>
        <dbReference type="ARBA" id="ARBA00023125"/>
    </source>
</evidence>
<keyword evidence="1 2" id="KW-0238">DNA-binding</keyword>
<proteinExistence type="predicted"/>
<feature type="DNA-binding region" description="H-T-H motif" evidence="2">
    <location>
        <begin position="29"/>
        <end position="48"/>
    </location>
</feature>
<gene>
    <name evidence="4" type="ORF">SAMN05216207_1005171</name>
</gene>
<name>A0A1I4V4H3_PSUAM</name>
<dbReference type="PROSITE" id="PS50977">
    <property type="entry name" value="HTH_TETR_2"/>
    <property type="match status" value="1"/>
</dbReference>
<dbReference type="Gene3D" id="1.10.357.10">
    <property type="entry name" value="Tetracycline Repressor, domain 2"/>
    <property type="match status" value="1"/>
</dbReference>
<dbReference type="GO" id="GO:0000976">
    <property type="term" value="F:transcription cis-regulatory region binding"/>
    <property type="evidence" value="ECO:0007669"/>
    <property type="project" value="TreeGrafter"/>
</dbReference>
<dbReference type="EMBL" id="FOUY01000005">
    <property type="protein sequence ID" value="SFM96099.1"/>
    <property type="molecule type" value="Genomic_DNA"/>
</dbReference>
<dbReference type="Pfam" id="PF00440">
    <property type="entry name" value="TetR_N"/>
    <property type="match status" value="1"/>
</dbReference>
<dbReference type="PANTHER" id="PTHR30055:SF226">
    <property type="entry name" value="HTH-TYPE TRANSCRIPTIONAL REGULATOR PKSA"/>
    <property type="match status" value="1"/>
</dbReference>
<dbReference type="Proteomes" id="UP000199614">
    <property type="component" value="Unassembled WGS sequence"/>
</dbReference>
<dbReference type="InterPro" id="IPR050109">
    <property type="entry name" value="HTH-type_TetR-like_transc_reg"/>
</dbReference>
<dbReference type="InterPro" id="IPR009057">
    <property type="entry name" value="Homeodomain-like_sf"/>
</dbReference>
<dbReference type="GO" id="GO:0003700">
    <property type="term" value="F:DNA-binding transcription factor activity"/>
    <property type="evidence" value="ECO:0007669"/>
    <property type="project" value="TreeGrafter"/>
</dbReference>
<organism evidence="4 5">
    <name type="scientific">Pseudonocardia ammonioxydans</name>
    <dbReference type="NCBI Taxonomy" id="260086"/>
    <lineage>
        <taxon>Bacteria</taxon>
        <taxon>Bacillati</taxon>
        <taxon>Actinomycetota</taxon>
        <taxon>Actinomycetes</taxon>
        <taxon>Pseudonocardiales</taxon>
        <taxon>Pseudonocardiaceae</taxon>
        <taxon>Pseudonocardia</taxon>
    </lineage>
</organism>
<protein>
    <submittedName>
        <fullName evidence="4">Transcriptional regulator, TetR family</fullName>
    </submittedName>
</protein>
<dbReference type="InterPro" id="IPR001647">
    <property type="entry name" value="HTH_TetR"/>
</dbReference>
<dbReference type="RefSeq" id="WP_093339156.1">
    <property type="nucleotide sequence ID" value="NZ_FOUY01000005.1"/>
</dbReference>
<sequence length="185" mass="20059">MDPRVVRTRGRLQDALLALAREYPLESIAVADVAERAGVNRSSFYQHYTDKEALLADALSAQALAAGADLSELVATDLDPDPPAALLRWFVHVADHATLYRQALGGAAAPEAAAGMRRWMQEFVADTAREMGFAESDAGIPLDVFAAGLTWSLLGVAASWLERDPLPAPEVAAGWAWRMLVRRDF</sequence>
<evidence type="ECO:0000259" key="3">
    <source>
        <dbReference type="PROSITE" id="PS50977"/>
    </source>
</evidence>
<accession>A0A1I4V4H3</accession>
<reference evidence="4 5" key="1">
    <citation type="submission" date="2016-10" db="EMBL/GenBank/DDBJ databases">
        <authorList>
            <person name="de Groot N.N."/>
        </authorList>
    </citation>
    <scope>NUCLEOTIDE SEQUENCE [LARGE SCALE GENOMIC DNA]</scope>
    <source>
        <strain evidence="4 5">CGMCC 4.1877</strain>
    </source>
</reference>
<evidence type="ECO:0000256" key="2">
    <source>
        <dbReference type="PROSITE-ProRule" id="PRU00335"/>
    </source>
</evidence>
<keyword evidence="5" id="KW-1185">Reference proteome</keyword>
<dbReference type="PANTHER" id="PTHR30055">
    <property type="entry name" value="HTH-TYPE TRANSCRIPTIONAL REGULATOR RUTR"/>
    <property type="match status" value="1"/>
</dbReference>
<feature type="domain" description="HTH tetR-type" evidence="3">
    <location>
        <begin position="6"/>
        <end position="66"/>
    </location>
</feature>
<dbReference type="OrthoDB" id="7186647at2"/>
<dbReference type="AlphaFoldDB" id="A0A1I4V4H3"/>
<evidence type="ECO:0000313" key="4">
    <source>
        <dbReference type="EMBL" id="SFM96099.1"/>
    </source>
</evidence>
<dbReference type="SUPFAM" id="SSF46689">
    <property type="entry name" value="Homeodomain-like"/>
    <property type="match status" value="1"/>
</dbReference>
<evidence type="ECO:0000313" key="5">
    <source>
        <dbReference type="Proteomes" id="UP000199614"/>
    </source>
</evidence>